<dbReference type="RefSeq" id="WP_017226077.1">
    <property type="nucleotide sequence ID" value="NZ_JARJLM010000234.1"/>
</dbReference>
<dbReference type="EMBL" id="JARJLM010000234">
    <property type="protein sequence ID" value="MDF3833968.1"/>
    <property type="molecule type" value="Genomic_DNA"/>
</dbReference>
<evidence type="ECO:0000313" key="2">
    <source>
        <dbReference type="EMBL" id="MDF3833968.1"/>
    </source>
</evidence>
<keyword evidence="3" id="KW-1185">Reference proteome</keyword>
<gene>
    <name evidence="2" type="ORF">P3W85_13540</name>
</gene>
<protein>
    <submittedName>
        <fullName evidence="2">Uncharacterized protein</fullName>
    </submittedName>
</protein>
<feature type="region of interest" description="Disordered" evidence="1">
    <location>
        <begin position="88"/>
        <end position="108"/>
    </location>
</feature>
<proteinExistence type="predicted"/>
<evidence type="ECO:0000256" key="1">
    <source>
        <dbReference type="SAM" id="MobiDB-lite"/>
    </source>
</evidence>
<comment type="caution">
    <text evidence="2">The sequence shown here is derived from an EMBL/GenBank/DDBJ whole genome shotgun (WGS) entry which is preliminary data.</text>
</comment>
<name>A0ABT6ANJ9_9BURK</name>
<evidence type="ECO:0000313" key="3">
    <source>
        <dbReference type="Proteomes" id="UP001216674"/>
    </source>
</evidence>
<reference evidence="2 3" key="1">
    <citation type="submission" date="2023-03" db="EMBL/GenBank/DDBJ databases">
        <title>Draft assemblies of triclosan tolerant bacteria isolated from returned activated sludge.</title>
        <authorList>
            <person name="Van Hamelsveld S."/>
        </authorList>
    </citation>
    <scope>NUCLEOTIDE SEQUENCE [LARGE SCALE GENOMIC DNA]</scope>
    <source>
        <strain evidence="2 3">GW210010_S58</strain>
    </source>
</reference>
<accession>A0ABT6ANJ9</accession>
<organism evidence="2 3">
    <name type="scientific">Cupriavidus basilensis</name>
    <dbReference type="NCBI Taxonomy" id="68895"/>
    <lineage>
        <taxon>Bacteria</taxon>
        <taxon>Pseudomonadati</taxon>
        <taxon>Pseudomonadota</taxon>
        <taxon>Betaproteobacteria</taxon>
        <taxon>Burkholderiales</taxon>
        <taxon>Burkholderiaceae</taxon>
        <taxon>Cupriavidus</taxon>
    </lineage>
</organism>
<dbReference type="Proteomes" id="UP001216674">
    <property type="component" value="Unassembled WGS sequence"/>
</dbReference>
<sequence>MPKKPRKTEEAIPATTTAQGLIALLDHIANATAQGQLDPEFSRKLGKRTRKEADSLIEAEAFSTAHAAAVKAALATLEEAVSNSEGGLLGKAVKRLRDADRRTEEAAK</sequence>
<feature type="compositionally biased region" description="Basic and acidic residues" evidence="1">
    <location>
        <begin position="95"/>
        <end position="108"/>
    </location>
</feature>